<protein>
    <submittedName>
        <fullName evidence="10">Glycosyltransferase family 39 protein</fullName>
        <ecNumber evidence="10">2.4.-.-</ecNumber>
    </submittedName>
</protein>
<evidence type="ECO:0000256" key="6">
    <source>
        <dbReference type="ARBA" id="ARBA00022989"/>
    </source>
</evidence>
<evidence type="ECO:0000259" key="9">
    <source>
        <dbReference type="Pfam" id="PF13231"/>
    </source>
</evidence>
<feature type="transmembrane region" description="Helical" evidence="8">
    <location>
        <begin position="186"/>
        <end position="215"/>
    </location>
</feature>
<feature type="transmembrane region" description="Helical" evidence="8">
    <location>
        <begin position="156"/>
        <end position="174"/>
    </location>
</feature>
<keyword evidence="7 8" id="KW-0472">Membrane</keyword>
<evidence type="ECO:0000256" key="5">
    <source>
        <dbReference type="ARBA" id="ARBA00022692"/>
    </source>
</evidence>
<dbReference type="InterPro" id="IPR050297">
    <property type="entry name" value="LipidA_mod_glycosyltrf_83"/>
</dbReference>
<dbReference type="InterPro" id="IPR038731">
    <property type="entry name" value="RgtA/B/C-like"/>
</dbReference>
<dbReference type="EC" id="2.4.-.-" evidence="10"/>
<evidence type="ECO:0000256" key="4">
    <source>
        <dbReference type="ARBA" id="ARBA00022679"/>
    </source>
</evidence>
<dbReference type="RefSeq" id="WP_379836118.1">
    <property type="nucleotide sequence ID" value="NZ_JBHRYQ010000001.1"/>
</dbReference>
<evidence type="ECO:0000313" key="10">
    <source>
        <dbReference type="EMBL" id="MFC3810198.1"/>
    </source>
</evidence>
<evidence type="ECO:0000256" key="8">
    <source>
        <dbReference type="SAM" id="Phobius"/>
    </source>
</evidence>
<feature type="transmembrane region" description="Helical" evidence="8">
    <location>
        <begin position="102"/>
        <end position="123"/>
    </location>
</feature>
<evidence type="ECO:0000313" key="11">
    <source>
        <dbReference type="Proteomes" id="UP001595616"/>
    </source>
</evidence>
<feature type="transmembrane region" description="Helical" evidence="8">
    <location>
        <begin position="340"/>
        <end position="367"/>
    </location>
</feature>
<reference evidence="11" key="1">
    <citation type="journal article" date="2019" name="Int. J. Syst. Evol. Microbiol.">
        <title>The Global Catalogue of Microorganisms (GCM) 10K type strain sequencing project: providing services to taxonomists for standard genome sequencing and annotation.</title>
        <authorList>
            <consortium name="The Broad Institute Genomics Platform"/>
            <consortium name="The Broad Institute Genome Sequencing Center for Infectious Disease"/>
            <person name="Wu L."/>
            <person name="Ma J."/>
        </authorList>
    </citation>
    <scope>NUCLEOTIDE SEQUENCE [LARGE SCALE GENOMIC DNA]</scope>
    <source>
        <strain evidence="11">CECT 7956</strain>
    </source>
</reference>
<accession>A0ABV7YS53</accession>
<feature type="transmembrane region" description="Helical" evidence="8">
    <location>
        <begin position="421"/>
        <end position="441"/>
    </location>
</feature>
<organism evidence="10 11">
    <name type="scientific">Lacihabitans lacunae</name>
    <dbReference type="NCBI Taxonomy" id="1028214"/>
    <lineage>
        <taxon>Bacteria</taxon>
        <taxon>Pseudomonadati</taxon>
        <taxon>Bacteroidota</taxon>
        <taxon>Cytophagia</taxon>
        <taxon>Cytophagales</taxon>
        <taxon>Leadbetterellaceae</taxon>
        <taxon>Lacihabitans</taxon>
    </lineage>
</organism>
<feature type="transmembrane region" description="Helical" evidence="8">
    <location>
        <begin position="222"/>
        <end position="241"/>
    </location>
</feature>
<keyword evidence="3 10" id="KW-0328">Glycosyltransferase</keyword>
<proteinExistence type="predicted"/>
<comment type="subcellular location">
    <subcellularLocation>
        <location evidence="1">Cell membrane</location>
        <topology evidence="1">Multi-pass membrane protein</topology>
    </subcellularLocation>
</comment>
<keyword evidence="2" id="KW-1003">Cell membrane</keyword>
<gene>
    <name evidence="10" type="ORF">ACFOOI_06000</name>
</gene>
<feature type="transmembrane region" description="Helical" evidence="8">
    <location>
        <begin position="387"/>
        <end position="409"/>
    </location>
</feature>
<sequence length="578" mass="66312">MNSRIVLFIILILATFLRVYKLDERGPFTDEKFTLLNANGFWVGAANQEEITSKTYFTPADFWTSKGINDYFEAIAHSDFGTHIIYNGVIHVWMTVFGNSDFAIRLLSVLFNLLMLFVVYRLVKRVFKSEVPALISVFLLALEPLNIAQSHIARSYTLSFLLVILATDIFLRLLDFRTKRKTLLFFLYAALIGASLLNHYLNFLVPLSHAIVFLFARKDKKLWTGFISAGVFSCVLMWWWFTSGGGHLSMSFLKDKNEKHLAMAQMKDNPLGSAIQLSSPEVVIKKTISLFLDSNTLTNGIYQNFNGVKNMLISLFFALVLGFSFIFYEKNKKQVAFSFMFLAFSLLVYFNTLAFSFLITSVFYYALYFGFKYVIKNLNFKEPVIKTSLVFVCLLMLFLPIFFVIYDAFKNGHTTSLTHRYIGVASPFVAILIAFGLSELLVANKRAFVFISIVFLLQIPNLVRVIGDFYKDRSNNYAFFVPERIKNPYKRIAENLEKVYAKGDTVLIPSFNGDVYSTTFGLKNTVTYTDAQYLNLYLPKDSKIIERVDPSEPNKFFIKKENGDKVLLADLEGLKFRY</sequence>
<evidence type="ECO:0000256" key="7">
    <source>
        <dbReference type="ARBA" id="ARBA00023136"/>
    </source>
</evidence>
<dbReference type="Proteomes" id="UP001595616">
    <property type="component" value="Unassembled WGS sequence"/>
</dbReference>
<keyword evidence="4 10" id="KW-0808">Transferase</keyword>
<keyword evidence="11" id="KW-1185">Reference proteome</keyword>
<keyword evidence="6 8" id="KW-1133">Transmembrane helix</keyword>
<feature type="transmembrane region" description="Helical" evidence="8">
    <location>
        <begin position="311"/>
        <end position="328"/>
    </location>
</feature>
<name>A0ABV7YS53_9BACT</name>
<evidence type="ECO:0000256" key="2">
    <source>
        <dbReference type="ARBA" id="ARBA00022475"/>
    </source>
</evidence>
<feature type="transmembrane region" description="Helical" evidence="8">
    <location>
        <begin position="447"/>
        <end position="467"/>
    </location>
</feature>
<evidence type="ECO:0000256" key="1">
    <source>
        <dbReference type="ARBA" id="ARBA00004651"/>
    </source>
</evidence>
<feature type="domain" description="Glycosyltransferase RgtA/B/C/D-like" evidence="9">
    <location>
        <begin position="89"/>
        <end position="238"/>
    </location>
</feature>
<comment type="caution">
    <text evidence="10">The sequence shown here is derived from an EMBL/GenBank/DDBJ whole genome shotgun (WGS) entry which is preliminary data.</text>
</comment>
<dbReference type="PANTHER" id="PTHR33908:SF11">
    <property type="entry name" value="MEMBRANE PROTEIN"/>
    <property type="match status" value="1"/>
</dbReference>
<dbReference type="EMBL" id="JBHRYQ010000001">
    <property type="protein sequence ID" value="MFC3810198.1"/>
    <property type="molecule type" value="Genomic_DNA"/>
</dbReference>
<evidence type="ECO:0000256" key="3">
    <source>
        <dbReference type="ARBA" id="ARBA00022676"/>
    </source>
</evidence>
<dbReference type="GO" id="GO:0016757">
    <property type="term" value="F:glycosyltransferase activity"/>
    <property type="evidence" value="ECO:0007669"/>
    <property type="project" value="UniProtKB-KW"/>
</dbReference>
<dbReference type="PANTHER" id="PTHR33908">
    <property type="entry name" value="MANNOSYLTRANSFERASE YKCB-RELATED"/>
    <property type="match status" value="1"/>
</dbReference>
<keyword evidence="5 8" id="KW-0812">Transmembrane</keyword>
<dbReference type="Pfam" id="PF13231">
    <property type="entry name" value="PMT_2"/>
    <property type="match status" value="1"/>
</dbReference>